<proteinExistence type="predicted"/>
<dbReference type="Proteomes" id="UP000267535">
    <property type="component" value="Unassembled WGS sequence"/>
</dbReference>
<evidence type="ECO:0000313" key="2">
    <source>
        <dbReference type="Proteomes" id="UP000267535"/>
    </source>
</evidence>
<dbReference type="OrthoDB" id="34246at2"/>
<protein>
    <recommendedName>
        <fullName evidence="3">Phosphate/phosphite/phosphonate ABC transporter substrate-binding protein</fullName>
    </recommendedName>
</protein>
<accession>A0A3P1STX3</accession>
<evidence type="ECO:0008006" key="3">
    <source>
        <dbReference type="Google" id="ProtNLM"/>
    </source>
</evidence>
<name>A0A3P1STX3_9GAMM</name>
<gene>
    <name evidence="1" type="ORF">EHS89_05805</name>
</gene>
<comment type="caution">
    <text evidence="1">The sequence shown here is derived from an EMBL/GenBank/DDBJ whole genome shotgun (WGS) entry which is preliminary data.</text>
</comment>
<dbReference type="Pfam" id="PF12974">
    <property type="entry name" value="Phosphonate-bd"/>
    <property type="match status" value="1"/>
</dbReference>
<dbReference type="AlphaFoldDB" id="A0A3P1STX3"/>
<reference evidence="1 2" key="1">
    <citation type="submission" date="2018-11" db="EMBL/GenBank/DDBJ databases">
        <title>The draft genome sequence of Amphritea balenae JAMM 1525T.</title>
        <authorList>
            <person name="Fang Z."/>
            <person name="Zhang Y."/>
            <person name="Han X."/>
        </authorList>
    </citation>
    <scope>NUCLEOTIDE SEQUENCE [LARGE SCALE GENOMIC DNA]</scope>
    <source>
        <strain evidence="1 2">JAMM 1525</strain>
    </source>
</reference>
<organism evidence="1 2">
    <name type="scientific">Amphritea balenae</name>
    <dbReference type="NCBI Taxonomy" id="452629"/>
    <lineage>
        <taxon>Bacteria</taxon>
        <taxon>Pseudomonadati</taxon>
        <taxon>Pseudomonadota</taxon>
        <taxon>Gammaproteobacteria</taxon>
        <taxon>Oceanospirillales</taxon>
        <taxon>Oceanospirillaceae</taxon>
        <taxon>Amphritea</taxon>
    </lineage>
</organism>
<evidence type="ECO:0000313" key="1">
    <source>
        <dbReference type="EMBL" id="RRD00601.1"/>
    </source>
</evidence>
<sequence>MQCKECTNSKTSQRITTMDKVRLLVPSDDTAQNAERWYEFAIYISRHTDTPVTPLIASSISEYKDLSENADLAYAFPDQICRLINHNQMTPFAQPVNCYEEAVIVAGPSAPKENLSAIHSASLGGVKGSFAHRLGLTLLHKKQIRPSTIIAKSSMMALLRGLQSGELQYALLSNDFLEQLSPLSREGINLLARSHIAKAFPVLMFAPTIKPLAPTLLRVLLQMSEDPKGRQILLGLNIPAWIRPEREKLLTMLAMLRG</sequence>
<keyword evidence="2" id="KW-1185">Reference proteome</keyword>
<dbReference type="EMBL" id="RQXV01000002">
    <property type="protein sequence ID" value="RRD00601.1"/>
    <property type="molecule type" value="Genomic_DNA"/>
</dbReference>